<dbReference type="InterPro" id="IPR000531">
    <property type="entry name" value="Beta-barrel_TonB"/>
</dbReference>
<dbReference type="Gene3D" id="2.40.170.20">
    <property type="entry name" value="TonB-dependent receptor, beta-barrel domain"/>
    <property type="match status" value="1"/>
</dbReference>
<comment type="similarity">
    <text evidence="2">Belongs to the TonB-dependent receptor family. Hemoglobin/haptoglobin binding protein subfamily.</text>
</comment>
<dbReference type="InterPro" id="IPR011276">
    <property type="entry name" value="TonB_haem/Hb_rcpt"/>
</dbReference>
<evidence type="ECO:0000256" key="2">
    <source>
        <dbReference type="ARBA" id="ARBA00008143"/>
    </source>
</evidence>
<dbReference type="Pfam" id="PF07715">
    <property type="entry name" value="Plug"/>
    <property type="match status" value="1"/>
</dbReference>
<keyword evidence="3 11" id="KW-0813">Transport</keyword>
<dbReference type="InterPro" id="IPR012910">
    <property type="entry name" value="Plug_dom"/>
</dbReference>
<name>A0A545TD77_9GAMM</name>
<dbReference type="Proteomes" id="UP000317839">
    <property type="component" value="Unassembled WGS sequence"/>
</dbReference>
<keyword evidence="8 11" id="KW-0472">Membrane</keyword>
<dbReference type="PROSITE" id="PS01156">
    <property type="entry name" value="TONB_DEPENDENT_REC_2"/>
    <property type="match status" value="1"/>
</dbReference>
<dbReference type="GO" id="GO:0015232">
    <property type="term" value="F:heme transmembrane transporter activity"/>
    <property type="evidence" value="ECO:0007669"/>
    <property type="project" value="InterPro"/>
</dbReference>
<keyword evidence="17" id="KW-1185">Reference proteome</keyword>
<gene>
    <name evidence="16" type="ORF">FLL45_09530</name>
</gene>
<evidence type="ECO:0000256" key="10">
    <source>
        <dbReference type="ARBA" id="ARBA00023237"/>
    </source>
</evidence>
<organism evidence="16 17">
    <name type="scientific">Aliikangiella marina</name>
    <dbReference type="NCBI Taxonomy" id="1712262"/>
    <lineage>
        <taxon>Bacteria</taxon>
        <taxon>Pseudomonadati</taxon>
        <taxon>Pseudomonadota</taxon>
        <taxon>Gammaproteobacteria</taxon>
        <taxon>Oceanospirillales</taxon>
        <taxon>Pleioneaceae</taxon>
        <taxon>Aliikangiella</taxon>
    </lineage>
</organism>
<evidence type="ECO:0000256" key="13">
    <source>
        <dbReference type="RuleBase" id="RU003357"/>
    </source>
</evidence>
<dbReference type="PROSITE" id="PS52016">
    <property type="entry name" value="TONB_DEPENDENT_REC_3"/>
    <property type="match status" value="1"/>
</dbReference>
<dbReference type="OrthoDB" id="9764669at2"/>
<dbReference type="NCBIfam" id="TIGR01785">
    <property type="entry name" value="TonB-hemin"/>
    <property type="match status" value="1"/>
</dbReference>
<dbReference type="EMBL" id="VIKR01000002">
    <property type="protein sequence ID" value="TQV75169.1"/>
    <property type="molecule type" value="Genomic_DNA"/>
</dbReference>
<evidence type="ECO:0000259" key="15">
    <source>
        <dbReference type="Pfam" id="PF07715"/>
    </source>
</evidence>
<comment type="subcellular location">
    <subcellularLocation>
        <location evidence="1 11">Cell outer membrane</location>
        <topology evidence="1 11">Multi-pass membrane protein</topology>
    </subcellularLocation>
</comment>
<keyword evidence="7 13" id="KW-0798">TonB box</keyword>
<protein>
    <submittedName>
        <fullName evidence="16">TonB-dependent hemoglobin/transferrin/lactoferrin family receptor</fullName>
    </submittedName>
</protein>
<dbReference type="InterPro" id="IPR037066">
    <property type="entry name" value="Plug_dom_sf"/>
</dbReference>
<keyword evidence="9 16" id="KW-0675">Receptor</keyword>
<feature type="short sequence motif" description="TonB C-terminal box" evidence="12">
    <location>
        <begin position="700"/>
        <end position="717"/>
    </location>
</feature>
<dbReference type="CDD" id="cd01347">
    <property type="entry name" value="ligand_gated_channel"/>
    <property type="match status" value="1"/>
</dbReference>
<evidence type="ECO:0000256" key="9">
    <source>
        <dbReference type="ARBA" id="ARBA00023170"/>
    </source>
</evidence>
<dbReference type="Gene3D" id="2.170.130.10">
    <property type="entry name" value="TonB-dependent receptor, plug domain"/>
    <property type="match status" value="1"/>
</dbReference>
<dbReference type="GO" id="GO:0015344">
    <property type="term" value="F:siderophore uptake transmembrane transporter activity"/>
    <property type="evidence" value="ECO:0007669"/>
    <property type="project" value="TreeGrafter"/>
</dbReference>
<dbReference type="InterPro" id="IPR010917">
    <property type="entry name" value="TonB_rcpt_CS"/>
</dbReference>
<evidence type="ECO:0000256" key="7">
    <source>
        <dbReference type="ARBA" id="ARBA00023077"/>
    </source>
</evidence>
<dbReference type="InterPro" id="IPR036942">
    <property type="entry name" value="Beta-barrel_TonB_sf"/>
</dbReference>
<dbReference type="InterPro" id="IPR039426">
    <property type="entry name" value="TonB-dep_rcpt-like"/>
</dbReference>
<evidence type="ECO:0000313" key="17">
    <source>
        <dbReference type="Proteomes" id="UP000317839"/>
    </source>
</evidence>
<keyword evidence="10 11" id="KW-0998">Cell outer membrane</keyword>
<sequence>MRIIIIEGTMKIITHPLSGINRPTNKTAILMKLLLPAALLHPLTSAAQEQDQRLVVTGSRIEQKLEDVIGSVSIITDEQIKKQLASNLKDMFRYDPSITTTGSGADPQTLTVRGIGGNRLVYVKDGRRVNDGYAGGGGFIVGRGYFDTDSIQQVEVAKGAASSLYGSDGLGGIVVISTKDPSDYLSGEDTYIQQDAGYTGTSSQAKLGVTGANRLNNWAVSGVATLRDGSEVQNFDESLPGYSANSAAILLKAENTISSTQTMKLTLDYFGQENSQVIEVGSNETEDKDTSWAVSLDYDSDESTGWYDSWHAQTYFSSYEQASDQVRENALGYVDFNDYRFEQDIVGIRSLFSKSITGAGITHQLVYGIDLDQYDTVRPRLKTRINADSSIAFENQAQRAFPGADTTLAGLFIQDNIDIANSKWSFALGTRLDYYRLEAKSDPLYDDTLMDNIDESAFSPKVAMRYQFNDNLSGYLQYVSGFKIPPHDQAYQSHGVAPFYQILPNADLEPEESDSYEIGFRLRNDNLRLQFNVFSADFDNFIETVLVRTEPTFIPGVEQSFFQFQNLEKATVKGSELVATIYLTDAVNITTSVAYTDGENKATNQPLTSISPLQASLILNYGVREWDFALALRGVDAMTDVPTDDSGNNLVTSSGYGLVDLFAYYNTGSWTVTAGLENALDKEYVPYESIAGQAAGSDLNQFTQPGRTLSAGISYEF</sequence>
<keyword evidence="4 11" id="KW-1134">Transmembrane beta strand</keyword>
<evidence type="ECO:0000256" key="12">
    <source>
        <dbReference type="PROSITE-ProRule" id="PRU10144"/>
    </source>
</evidence>
<reference evidence="16 17" key="1">
    <citation type="submission" date="2019-06" db="EMBL/GenBank/DDBJ databases">
        <title>Draft genome of Aliikangiella marina GYP-15.</title>
        <authorList>
            <person name="Wang G."/>
        </authorList>
    </citation>
    <scope>NUCLEOTIDE SEQUENCE [LARGE SCALE GENOMIC DNA]</scope>
    <source>
        <strain evidence="16 17">GYP-15</strain>
    </source>
</reference>
<evidence type="ECO:0000256" key="1">
    <source>
        <dbReference type="ARBA" id="ARBA00004571"/>
    </source>
</evidence>
<dbReference type="PANTHER" id="PTHR30069:SF29">
    <property type="entry name" value="HEMOGLOBIN AND HEMOGLOBIN-HAPTOGLOBIN-BINDING PROTEIN 1-RELATED"/>
    <property type="match status" value="1"/>
</dbReference>
<evidence type="ECO:0000256" key="3">
    <source>
        <dbReference type="ARBA" id="ARBA00022448"/>
    </source>
</evidence>
<dbReference type="AlphaFoldDB" id="A0A545TD77"/>
<keyword evidence="5 11" id="KW-0812">Transmembrane</keyword>
<evidence type="ECO:0000256" key="11">
    <source>
        <dbReference type="PROSITE-ProRule" id="PRU01360"/>
    </source>
</evidence>
<dbReference type="GO" id="GO:0009279">
    <property type="term" value="C:cell outer membrane"/>
    <property type="evidence" value="ECO:0007669"/>
    <property type="project" value="UniProtKB-SubCell"/>
</dbReference>
<dbReference type="GO" id="GO:0044718">
    <property type="term" value="P:siderophore transmembrane transport"/>
    <property type="evidence" value="ECO:0007669"/>
    <property type="project" value="TreeGrafter"/>
</dbReference>
<dbReference type="PANTHER" id="PTHR30069">
    <property type="entry name" value="TONB-DEPENDENT OUTER MEMBRANE RECEPTOR"/>
    <property type="match status" value="1"/>
</dbReference>
<feature type="domain" description="TonB-dependent receptor plug" evidence="15">
    <location>
        <begin position="65"/>
        <end position="173"/>
    </location>
</feature>
<evidence type="ECO:0000256" key="6">
    <source>
        <dbReference type="ARBA" id="ARBA00022729"/>
    </source>
</evidence>
<dbReference type="InterPro" id="IPR010949">
    <property type="entry name" value="TonB_Hb/transfer/lactofer_rcpt"/>
</dbReference>
<feature type="domain" description="TonB-dependent receptor-like beta-barrel" evidence="14">
    <location>
        <begin position="274"/>
        <end position="678"/>
    </location>
</feature>
<keyword evidence="6" id="KW-0732">Signal</keyword>
<accession>A0A545TD77</accession>
<dbReference type="SUPFAM" id="SSF56935">
    <property type="entry name" value="Porins"/>
    <property type="match status" value="1"/>
</dbReference>
<evidence type="ECO:0000259" key="14">
    <source>
        <dbReference type="Pfam" id="PF00593"/>
    </source>
</evidence>
<evidence type="ECO:0000256" key="5">
    <source>
        <dbReference type="ARBA" id="ARBA00022692"/>
    </source>
</evidence>
<dbReference type="Pfam" id="PF00593">
    <property type="entry name" value="TonB_dep_Rec_b-barrel"/>
    <property type="match status" value="1"/>
</dbReference>
<comment type="caution">
    <text evidence="16">The sequence shown here is derived from an EMBL/GenBank/DDBJ whole genome shotgun (WGS) entry which is preliminary data.</text>
</comment>
<proteinExistence type="inferred from homology"/>
<evidence type="ECO:0000313" key="16">
    <source>
        <dbReference type="EMBL" id="TQV75169.1"/>
    </source>
</evidence>
<evidence type="ECO:0000256" key="4">
    <source>
        <dbReference type="ARBA" id="ARBA00022452"/>
    </source>
</evidence>
<dbReference type="NCBIfam" id="TIGR01786">
    <property type="entry name" value="TonB-hemlactrns"/>
    <property type="match status" value="1"/>
</dbReference>
<evidence type="ECO:0000256" key="8">
    <source>
        <dbReference type="ARBA" id="ARBA00023136"/>
    </source>
</evidence>